<dbReference type="AlphaFoldDB" id="A0A645ESR9"/>
<proteinExistence type="predicted"/>
<sequence>MSAQLVANLVHLIGVGGLELLDQLVGHVSVGELIAPLGEQQTDEAAPDVPGAEVNCTHDQASPRIAMTSSAEVASRSFST</sequence>
<organism evidence="1">
    <name type="scientific">bioreactor metagenome</name>
    <dbReference type="NCBI Taxonomy" id="1076179"/>
    <lineage>
        <taxon>unclassified sequences</taxon>
        <taxon>metagenomes</taxon>
        <taxon>ecological metagenomes</taxon>
    </lineage>
</organism>
<reference evidence="1" key="1">
    <citation type="submission" date="2019-08" db="EMBL/GenBank/DDBJ databases">
        <authorList>
            <person name="Kucharzyk K."/>
            <person name="Murdoch R.W."/>
            <person name="Higgins S."/>
            <person name="Loffler F."/>
        </authorList>
    </citation>
    <scope>NUCLEOTIDE SEQUENCE</scope>
</reference>
<dbReference type="EMBL" id="VSSQ01050958">
    <property type="protein sequence ID" value="MPN05055.1"/>
    <property type="molecule type" value="Genomic_DNA"/>
</dbReference>
<gene>
    <name evidence="1" type="ORF">SDC9_152305</name>
</gene>
<evidence type="ECO:0000313" key="1">
    <source>
        <dbReference type="EMBL" id="MPN05055.1"/>
    </source>
</evidence>
<comment type="caution">
    <text evidence="1">The sequence shown here is derived from an EMBL/GenBank/DDBJ whole genome shotgun (WGS) entry which is preliminary data.</text>
</comment>
<accession>A0A645ESR9</accession>
<protein>
    <submittedName>
        <fullName evidence="1">Uncharacterized protein</fullName>
    </submittedName>
</protein>
<name>A0A645ESR9_9ZZZZ</name>